<dbReference type="EMBL" id="CABR01000124">
    <property type="protein sequence ID" value="CBI11163.1"/>
    <property type="molecule type" value="Genomic_DNA"/>
</dbReference>
<proteinExistence type="predicted"/>
<dbReference type="AlphaFoldDB" id="E6QV90"/>
<gene>
    <name evidence="1" type="ORF">CARN7_1975</name>
</gene>
<evidence type="ECO:0000313" key="1">
    <source>
        <dbReference type="EMBL" id="CBI11163.1"/>
    </source>
</evidence>
<evidence type="ECO:0008006" key="2">
    <source>
        <dbReference type="Google" id="ProtNLM"/>
    </source>
</evidence>
<reference evidence="1" key="1">
    <citation type="submission" date="2009-10" db="EMBL/GenBank/DDBJ databases">
        <title>Diversity of trophic interactions inside an arsenic-rich microbial ecosystem.</title>
        <authorList>
            <person name="Bertin P.N."/>
            <person name="Heinrich-Salmeron A."/>
            <person name="Pelletier E."/>
            <person name="Goulhen-Chollet F."/>
            <person name="Arsene-Ploetze F."/>
            <person name="Gallien S."/>
            <person name="Calteau A."/>
            <person name="Vallenet D."/>
            <person name="Casiot C."/>
            <person name="Chane-Woon-Ming B."/>
            <person name="Giloteaux L."/>
            <person name="Barakat M."/>
            <person name="Bonnefoy V."/>
            <person name="Bruneel O."/>
            <person name="Chandler M."/>
            <person name="Cleiss J."/>
            <person name="Duran R."/>
            <person name="Elbaz-Poulichet F."/>
            <person name="Fonknechten N."/>
            <person name="Lauga B."/>
            <person name="Mornico D."/>
            <person name="Ortet P."/>
            <person name="Schaeffer C."/>
            <person name="Siguier P."/>
            <person name="Alexander Thil Smith A."/>
            <person name="Van Dorsselaer A."/>
            <person name="Weissenbach J."/>
            <person name="Medigue C."/>
            <person name="Le Paslier D."/>
        </authorList>
    </citation>
    <scope>NUCLEOTIDE SEQUENCE</scope>
</reference>
<comment type="caution">
    <text evidence="1">The sequence shown here is derived from an EMBL/GenBank/DDBJ whole genome shotgun (WGS) entry which is preliminary data.</text>
</comment>
<name>E6QV90_9ZZZZ</name>
<organism evidence="1">
    <name type="scientific">mine drainage metagenome</name>
    <dbReference type="NCBI Taxonomy" id="410659"/>
    <lineage>
        <taxon>unclassified sequences</taxon>
        <taxon>metagenomes</taxon>
        <taxon>ecological metagenomes</taxon>
    </lineage>
</organism>
<protein>
    <recommendedName>
        <fullName evidence="2">DUF2934 domain-containing protein</fullName>
    </recommendedName>
</protein>
<sequence>MEKANTLPQGKRVTRKKIVENSAQESHLKNAITHDERRRMIAEAAHFRAQNRKSSREGDDVADWLAAEKEIDAQIAEILANLALAE</sequence>
<dbReference type="InterPro" id="IPR021327">
    <property type="entry name" value="DUF2934"/>
</dbReference>
<accession>E6QV90</accession>
<dbReference type="Pfam" id="PF11154">
    <property type="entry name" value="DUF2934"/>
    <property type="match status" value="1"/>
</dbReference>